<proteinExistence type="predicted"/>
<dbReference type="EMBL" id="JACJIH010000001">
    <property type="protein sequence ID" value="MBA8920413.1"/>
    <property type="molecule type" value="Genomic_DNA"/>
</dbReference>
<feature type="compositionally biased region" description="Basic and acidic residues" evidence="1">
    <location>
        <begin position="59"/>
        <end position="86"/>
    </location>
</feature>
<evidence type="ECO:0000256" key="1">
    <source>
        <dbReference type="SAM" id="MobiDB-lite"/>
    </source>
</evidence>
<sequence>MATDDKRARSRNVDRFEMRERWATIQEIAQLYSMSDATVRKKVASGEWPSHQQGKTRRFSPDDQQRIEDMWESTRPDRIETREEKKARRARRERLLKDVSWRIP</sequence>
<organism evidence="2 3">
    <name type="scientific">Nesterenkonia jeotgali</name>
    <dbReference type="NCBI Taxonomy" id="317018"/>
    <lineage>
        <taxon>Bacteria</taxon>
        <taxon>Bacillati</taxon>
        <taxon>Actinomycetota</taxon>
        <taxon>Actinomycetes</taxon>
        <taxon>Micrococcales</taxon>
        <taxon>Micrococcaceae</taxon>
        <taxon>Nesterenkonia</taxon>
    </lineage>
</organism>
<dbReference type="AlphaFoldDB" id="A0A839FR51"/>
<reference evidence="2 3" key="1">
    <citation type="submission" date="2020-08" db="EMBL/GenBank/DDBJ databases">
        <title>Sequencing the genomes of 1000 actinobacteria strains.</title>
        <authorList>
            <person name="Klenk H.-P."/>
        </authorList>
    </citation>
    <scope>NUCLEOTIDE SEQUENCE [LARGE SCALE GENOMIC DNA]</scope>
    <source>
        <strain evidence="2 3">DSM 19081</strain>
    </source>
</reference>
<dbReference type="SUPFAM" id="SSF46955">
    <property type="entry name" value="Putative DNA-binding domain"/>
    <property type="match status" value="1"/>
</dbReference>
<dbReference type="InterPro" id="IPR009061">
    <property type="entry name" value="DNA-bd_dom_put_sf"/>
</dbReference>
<comment type="caution">
    <text evidence="2">The sequence shown here is derived from an EMBL/GenBank/DDBJ whole genome shotgun (WGS) entry which is preliminary data.</text>
</comment>
<feature type="region of interest" description="Disordered" evidence="1">
    <location>
        <begin position="45"/>
        <end position="89"/>
    </location>
</feature>
<protein>
    <submittedName>
        <fullName evidence="2">Excisionase family DNA binding protein</fullName>
    </submittedName>
</protein>
<evidence type="ECO:0000313" key="2">
    <source>
        <dbReference type="EMBL" id="MBA8920413.1"/>
    </source>
</evidence>
<name>A0A839FR51_9MICC</name>
<dbReference type="Proteomes" id="UP000546252">
    <property type="component" value="Unassembled WGS sequence"/>
</dbReference>
<evidence type="ECO:0000313" key="3">
    <source>
        <dbReference type="Proteomes" id="UP000546252"/>
    </source>
</evidence>
<accession>A0A839FR51</accession>
<gene>
    <name evidence="2" type="ORF">HNR24_000346</name>
</gene>
<dbReference type="RefSeq" id="WP_182494827.1">
    <property type="nucleotide sequence ID" value="NZ_BAAAKT010000002.1"/>
</dbReference>